<evidence type="ECO:0000256" key="3">
    <source>
        <dbReference type="ARBA" id="ARBA00022448"/>
    </source>
</evidence>
<dbReference type="EMBL" id="GISG01137620">
    <property type="protein sequence ID" value="MBA4644268.1"/>
    <property type="molecule type" value="Transcribed_RNA"/>
</dbReference>
<keyword evidence="6 7" id="KW-0472">Membrane</keyword>
<dbReference type="GO" id="GO:0005345">
    <property type="term" value="F:purine nucleobase transmembrane transporter activity"/>
    <property type="evidence" value="ECO:0007669"/>
    <property type="project" value="UniProtKB-UniRule"/>
</dbReference>
<reference evidence="8" key="2">
    <citation type="submission" date="2020-07" db="EMBL/GenBank/DDBJ databases">
        <authorList>
            <person name="Vera ALvarez R."/>
            <person name="Arias-Moreno D.M."/>
            <person name="Jimenez-Jacinto V."/>
            <person name="Jimenez-Bremont J.F."/>
            <person name="Swaminathan K."/>
            <person name="Moose S.P."/>
            <person name="Guerrero-Gonzalez M.L."/>
            <person name="Marino-Ramirez L."/>
            <person name="Landsman D."/>
            <person name="Rodriguez-Kessler M."/>
            <person name="Delgado-Sanchez P."/>
        </authorList>
    </citation>
    <scope>NUCLEOTIDE SEQUENCE</scope>
    <source>
        <tissue evidence="8">Cladode</tissue>
    </source>
</reference>
<keyword evidence="3 7" id="KW-0813">Transport</keyword>
<evidence type="ECO:0000256" key="6">
    <source>
        <dbReference type="ARBA" id="ARBA00023136"/>
    </source>
</evidence>
<accession>A0A7C9DQQ6</accession>
<comment type="similarity">
    <text evidence="2 7">Belongs to the purine permeases (TC 2.A.7.14) family.</text>
</comment>
<dbReference type="InterPro" id="IPR030182">
    <property type="entry name" value="PUP_plant"/>
</dbReference>
<dbReference type="PANTHER" id="PTHR31376:SF2">
    <property type="entry name" value="PURINE PERMEASE 11-RELATED"/>
    <property type="match status" value="1"/>
</dbReference>
<dbReference type="AlphaFoldDB" id="A0A7C9DQQ6"/>
<reference evidence="8" key="1">
    <citation type="journal article" date="2013" name="J. Plant Res.">
        <title>Effect of fungi and light on seed germination of three Opuntia species from semiarid lands of central Mexico.</title>
        <authorList>
            <person name="Delgado-Sanchez P."/>
            <person name="Jimenez-Bremont J.F."/>
            <person name="Guerrero-Gonzalez Mde L."/>
            <person name="Flores J."/>
        </authorList>
    </citation>
    <scope>NUCLEOTIDE SEQUENCE</scope>
    <source>
        <tissue evidence="8">Cladode</tissue>
    </source>
</reference>
<evidence type="ECO:0000256" key="5">
    <source>
        <dbReference type="ARBA" id="ARBA00022989"/>
    </source>
</evidence>
<feature type="transmembrane region" description="Helical" evidence="7">
    <location>
        <begin position="326"/>
        <end position="344"/>
    </location>
</feature>
<proteinExistence type="inferred from homology"/>
<feature type="transmembrane region" description="Helical" evidence="7">
    <location>
        <begin position="64"/>
        <end position="85"/>
    </location>
</feature>
<dbReference type="GO" id="GO:0015211">
    <property type="term" value="F:purine nucleoside transmembrane transporter activity"/>
    <property type="evidence" value="ECO:0007669"/>
    <property type="project" value="UniProtKB-UniRule"/>
</dbReference>
<sequence length="370" mass="40706">MQGLSDLQRPILTTDSAPTDLSSLLKLTRKQWWVLVALNISFVVLGQILAVLLCRFYYAQGGSSTFMATFVQTAGFPILFIPLLLLPSDPKSSSPPNQITKRHIVLIYISLGVLLAVDNMLYSVGLLYLSASTYSLLCSTQLAFNAVFSYFFNSQKFTPLIVNSVVIVSFSTGLLATNDDSDEPAGGSKLKYAIGFLCSLCDSAAYSLLLSLMQLAFKKISKAETFAAVMEMQIYSSLVATILSIGGLYASGQWMDLGGEMKNFNTGPVSYIMTLVWTAICWQVSWVGVVGLIFLVSSLFSNVIGTVAFAVTPLASLIVFHDEMNGVKIIAMLQALWGFFSYLYQNYLDDRRMRKLQTESEIESDDFNIS</sequence>
<evidence type="ECO:0000256" key="7">
    <source>
        <dbReference type="RuleBase" id="RU368015"/>
    </source>
</evidence>
<name>A0A7C9DQQ6_OPUST</name>
<dbReference type="SUPFAM" id="SSF103481">
    <property type="entry name" value="Multidrug resistance efflux transporter EmrE"/>
    <property type="match status" value="1"/>
</dbReference>
<keyword evidence="4 7" id="KW-0812">Transmembrane</keyword>
<protein>
    <recommendedName>
        <fullName evidence="7">Probable purine permease</fullName>
    </recommendedName>
</protein>
<feature type="transmembrane region" description="Helical" evidence="7">
    <location>
        <begin position="190"/>
        <end position="213"/>
    </location>
</feature>
<feature type="transmembrane region" description="Helical" evidence="7">
    <location>
        <begin position="160"/>
        <end position="178"/>
    </location>
</feature>
<evidence type="ECO:0000256" key="1">
    <source>
        <dbReference type="ARBA" id="ARBA00004141"/>
    </source>
</evidence>
<comment type="subcellular location">
    <subcellularLocation>
        <location evidence="1 7">Membrane</location>
        <topology evidence="1 7">Multi-pass membrane protein</topology>
    </subcellularLocation>
</comment>
<dbReference type="PANTHER" id="PTHR31376">
    <property type="entry name" value="OS09G0467300 PROTEIN-RELATED"/>
    <property type="match status" value="1"/>
</dbReference>
<feature type="transmembrane region" description="Helical" evidence="7">
    <location>
        <begin position="134"/>
        <end position="153"/>
    </location>
</feature>
<evidence type="ECO:0000256" key="2">
    <source>
        <dbReference type="ARBA" id="ARBA00006213"/>
    </source>
</evidence>
<evidence type="ECO:0000256" key="4">
    <source>
        <dbReference type="ARBA" id="ARBA00022692"/>
    </source>
</evidence>
<dbReference type="GO" id="GO:0016020">
    <property type="term" value="C:membrane"/>
    <property type="evidence" value="ECO:0007669"/>
    <property type="project" value="UniProtKB-SubCell"/>
</dbReference>
<feature type="transmembrane region" description="Helical" evidence="7">
    <location>
        <begin position="271"/>
        <end position="296"/>
    </location>
</feature>
<evidence type="ECO:0000313" key="8">
    <source>
        <dbReference type="EMBL" id="MBA4644268.1"/>
    </source>
</evidence>
<dbReference type="InterPro" id="IPR037185">
    <property type="entry name" value="EmrE-like"/>
</dbReference>
<organism evidence="8">
    <name type="scientific">Opuntia streptacantha</name>
    <name type="common">Prickly pear cactus</name>
    <name type="synonym">Opuntia cardona</name>
    <dbReference type="NCBI Taxonomy" id="393608"/>
    <lineage>
        <taxon>Eukaryota</taxon>
        <taxon>Viridiplantae</taxon>
        <taxon>Streptophyta</taxon>
        <taxon>Embryophyta</taxon>
        <taxon>Tracheophyta</taxon>
        <taxon>Spermatophyta</taxon>
        <taxon>Magnoliopsida</taxon>
        <taxon>eudicotyledons</taxon>
        <taxon>Gunneridae</taxon>
        <taxon>Pentapetalae</taxon>
        <taxon>Caryophyllales</taxon>
        <taxon>Cactineae</taxon>
        <taxon>Cactaceae</taxon>
        <taxon>Opuntioideae</taxon>
        <taxon>Opuntia</taxon>
    </lineage>
</organism>
<feature type="transmembrane region" description="Helical" evidence="7">
    <location>
        <begin position="105"/>
        <end position="128"/>
    </location>
</feature>
<feature type="transmembrane region" description="Helical" evidence="7">
    <location>
        <begin position="303"/>
        <end position="320"/>
    </location>
</feature>
<feature type="transmembrane region" description="Helical" evidence="7">
    <location>
        <begin position="32"/>
        <end position="58"/>
    </location>
</feature>
<dbReference type="Pfam" id="PF16913">
    <property type="entry name" value="PUNUT"/>
    <property type="match status" value="1"/>
</dbReference>
<feature type="transmembrane region" description="Helical" evidence="7">
    <location>
        <begin position="234"/>
        <end position="251"/>
    </location>
</feature>
<keyword evidence="5 7" id="KW-1133">Transmembrane helix</keyword>